<dbReference type="EMBL" id="JADEXN010000185">
    <property type="protein sequence ID" value="MBE9041365.1"/>
    <property type="molecule type" value="Genomic_DNA"/>
</dbReference>
<dbReference type="FunFam" id="3.40.50.2300:FF:000121">
    <property type="entry name" value="Sensor histidine kinase RcsC"/>
    <property type="match status" value="1"/>
</dbReference>
<dbReference type="Proteomes" id="UP000621799">
    <property type="component" value="Unassembled WGS sequence"/>
</dbReference>
<keyword evidence="8" id="KW-0808">Transferase</keyword>
<accession>A0A928Z898</accession>
<evidence type="ECO:0000313" key="27">
    <source>
        <dbReference type="EMBL" id="MBE9041365.1"/>
    </source>
</evidence>
<evidence type="ECO:0000256" key="3">
    <source>
        <dbReference type="ARBA" id="ARBA00004370"/>
    </source>
</evidence>
<keyword evidence="18" id="KW-0472">Membrane</keyword>
<keyword evidence="13" id="KW-0067">ATP-binding</keyword>
<dbReference type="PROSITE" id="PS00452">
    <property type="entry name" value="GUANYLATE_CYCLASE_1"/>
    <property type="match status" value="1"/>
</dbReference>
<dbReference type="EC" id="2.7.13.3" evidence="5"/>
<evidence type="ECO:0000256" key="11">
    <source>
        <dbReference type="ARBA" id="ARBA00022741"/>
    </source>
</evidence>
<dbReference type="InterPro" id="IPR011006">
    <property type="entry name" value="CheY-like_superfamily"/>
</dbReference>
<evidence type="ECO:0000256" key="19">
    <source>
        <dbReference type="ARBA" id="ARBA00023239"/>
    </source>
</evidence>
<dbReference type="GO" id="GO:0004673">
    <property type="term" value="F:protein histidine kinase activity"/>
    <property type="evidence" value="ECO:0007669"/>
    <property type="project" value="UniProtKB-EC"/>
</dbReference>
<keyword evidence="10" id="KW-0479">Metal-binding</keyword>
<dbReference type="InterPro" id="IPR029787">
    <property type="entry name" value="Nucleotide_cyclase"/>
</dbReference>
<keyword evidence="28" id="KW-1185">Reference proteome</keyword>
<dbReference type="GO" id="GO:0046872">
    <property type="term" value="F:metal ion binding"/>
    <property type="evidence" value="ECO:0007669"/>
    <property type="project" value="UniProtKB-KW"/>
</dbReference>
<organism evidence="27 28">
    <name type="scientific">Zarconia navalis LEGE 11467</name>
    <dbReference type="NCBI Taxonomy" id="1828826"/>
    <lineage>
        <taxon>Bacteria</taxon>
        <taxon>Bacillati</taxon>
        <taxon>Cyanobacteriota</taxon>
        <taxon>Cyanophyceae</taxon>
        <taxon>Oscillatoriophycideae</taxon>
        <taxon>Oscillatoriales</taxon>
        <taxon>Oscillatoriales incertae sedis</taxon>
        <taxon>Zarconia</taxon>
        <taxon>Zarconia navalis</taxon>
    </lineage>
</organism>
<evidence type="ECO:0000256" key="17">
    <source>
        <dbReference type="ARBA" id="ARBA00023012"/>
    </source>
</evidence>
<dbReference type="PROSITE" id="PS50110">
    <property type="entry name" value="RESPONSE_REGULATORY"/>
    <property type="match status" value="1"/>
</dbReference>
<dbReference type="Pfam" id="PF00211">
    <property type="entry name" value="Guanylate_cyc"/>
    <property type="match status" value="1"/>
</dbReference>
<dbReference type="CDD" id="cd07302">
    <property type="entry name" value="CHD"/>
    <property type="match status" value="1"/>
</dbReference>
<evidence type="ECO:0000256" key="8">
    <source>
        <dbReference type="ARBA" id="ARBA00022679"/>
    </source>
</evidence>
<evidence type="ECO:0000313" key="28">
    <source>
        <dbReference type="Proteomes" id="UP000621799"/>
    </source>
</evidence>
<keyword evidence="11" id="KW-0547">Nucleotide-binding</keyword>
<dbReference type="InterPro" id="IPR001789">
    <property type="entry name" value="Sig_transdc_resp-reg_receiver"/>
</dbReference>
<evidence type="ECO:0000256" key="15">
    <source>
        <dbReference type="ARBA" id="ARBA00022989"/>
    </source>
</evidence>
<dbReference type="PANTHER" id="PTHR11920">
    <property type="entry name" value="GUANYLYL CYCLASE"/>
    <property type="match status" value="1"/>
</dbReference>
<evidence type="ECO:0000256" key="16">
    <source>
        <dbReference type="ARBA" id="ARBA00022998"/>
    </source>
</evidence>
<comment type="catalytic activity">
    <reaction evidence="1">
        <text>ATP + protein L-histidine = ADP + protein N-phospho-L-histidine.</text>
        <dbReference type="EC" id="2.7.13.3"/>
    </reaction>
</comment>
<evidence type="ECO:0000259" key="25">
    <source>
        <dbReference type="PROSITE" id="PS50110"/>
    </source>
</evidence>
<dbReference type="PROSITE" id="PS50125">
    <property type="entry name" value="GUANYLATE_CYCLASE_2"/>
    <property type="match status" value="1"/>
</dbReference>
<evidence type="ECO:0000256" key="21">
    <source>
        <dbReference type="ARBA" id="ARBA00032637"/>
    </source>
</evidence>
<dbReference type="InterPro" id="IPR050401">
    <property type="entry name" value="Cyclic_nucleotide_synthase"/>
</dbReference>
<keyword evidence="7 23" id="KW-0597">Phosphoprotein</keyword>
<evidence type="ECO:0000259" key="26">
    <source>
        <dbReference type="PROSITE" id="PS50125"/>
    </source>
</evidence>
<comment type="similarity">
    <text evidence="24">Belongs to the adenylyl cyclase class-4/guanylyl cyclase family.</text>
</comment>
<name>A0A928Z898_9CYAN</name>
<evidence type="ECO:0000256" key="23">
    <source>
        <dbReference type="PROSITE-ProRule" id="PRU00169"/>
    </source>
</evidence>
<evidence type="ECO:0000256" key="12">
    <source>
        <dbReference type="ARBA" id="ARBA00022777"/>
    </source>
</evidence>
<dbReference type="RefSeq" id="WP_264321576.1">
    <property type="nucleotide sequence ID" value="NZ_JADEXN010000185.1"/>
</dbReference>
<evidence type="ECO:0000256" key="4">
    <source>
        <dbReference type="ARBA" id="ARBA00012201"/>
    </source>
</evidence>
<dbReference type="SUPFAM" id="SSF55073">
    <property type="entry name" value="Nucleotide cyclase"/>
    <property type="match status" value="1"/>
</dbReference>
<gene>
    <name evidence="27" type="ORF">IQ235_11290</name>
</gene>
<evidence type="ECO:0000256" key="5">
    <source>
        <dbReference type="ARBA" id="ARBA00012438"/>
    </source>
</evidence>
<dbReference type="InterPro" id="IPR001054">
    <property type="entry name" value="A/G_cyclase"/>
</dbReference>
<evidence type="ECO:0000256" key="24">
    <source>
        <dbReference type="RuleBase" id="RU000405"/>
    </source>
</evidence>
<dbReference type="EC" id="4.6.1.1" evidence="4"/>
<dbReference type="Gene3D" id="3.30.70.1230">
    <property type="entry name" value="Nucleotide cyclase"/>
    <property type="match status" value="1"/>
</dbReference>
<keyword evidence="9" id="KW-0812">Transmembrane</keyword>
<evidence type="ECO:0000256" key="9">
    <source>
        <dbReference type="ARBA" id="ARBA00022692"/>
    </source>
</evidence>
<dbReference type="GO" id="GO:0004016">
    <property type="term" value="F:adenylate cyclase activity"/>
    <property type="evidence" value="ECO:0007669"/>
    <property type="project" value="UniProtKB-EC"/>
</dbReference>
<dbReference type="Pfam" id="PF00072">
    <property type="entry name" value="Response_reg"/>
    <property type="match status" value="1"/>
</dbReference>
<dbReference type="InterPro" id="IPR018297">
    <property type="entry name" value="A/G_cyclase_CS"/>
</dbReference>
<feature type="domain" description="Response regulatory" evidence="25">
    <location>
        <begin position="8"/>
        <end position="124"/>
    </location>
</feature>
<keyword evidence="15" id="KW-1133">Transmembrane helix</keyword>
<protein>
    <recommendedName>
        <fullName evidence="6">Adenylate cyclase</fullName>
        <ecNumber evidence="5">2.7.13.3</ecNumber>
        <ecNumber evidence="4">4.6.1.1</ecNumber>
    </recommendedName>
    <alternativeName>
        <fullName evidence="20">ATP pyrophosphate-lyase</fullName>
    </alternativeName>
    <alternativeName>
        <fullName evidence="21">Adenylyl cyclase</fullName>
    </alternativeName>
</protein>
<evidence type="ECO:0000256" key="6">
    <source>
        <dbReference type="ARBA" id="ARBA00021420"/>
    </source>
</evidence>
<evidence type="ECO:0000256" key="14">
    <source>
        <dbReference type="ARBA" id="ARBA00022842"/>
    </source>
</evidence>
<dbReference type="GO" id="GO:0005886">
    <property type="term" value="C:plasma membrane"/>
    <property type="evidence" value="ECO:0007669"/>
    <property type="project" value="UniProtKB-ARBA"/>
</dbReference>
<keyword evidence="16" id="KW-0115">cAMP biosynthesis</keyword>
<evidence type="ECO:0000256" key="10">
    <source>
        <dbReference type="ARBA" id="ARBA00022723"/>
    </source>
</evidence>
<reference evidence="27" key="1">
    <citation type="submission" date="2020-10" db="EMBL/GenBank/DDBJ databases">
        <authorList>
            <person name="Castelo-Branco R."/>
            <person name="Eusebio N."/>
            <person name="Adriana R."/>
            <person name="Vieira A."/>
            <person name="Brugerolle De Fraissinette N."/>
            <person name="Rezende De Castro R."/>
            <person name="Schneider M.P."/>
            <person name="Vasconcelos V."/>
            <person name="Leao P.N."/>
        </authorList>
    </citation>
    <scope>NUCLEOTIDE SEQUENCE</scope>
    <source>
        <strain evidence="27">LEGE 11467</strain>
    </source>
</reference>
<dbReference type="GO" id="GO:0000160">
    <property type="term" value="P:phosphorelay signal transduction system"/>
    <property type="evidence" value="ECO:0007669"/>
    <property type="project" value="UniProtKB-KW"/>
</dbReference>
<dbReference type="PANTHER" id="PTHR11920:SF335">
    <property type="entry name" value="GUANYLATE CYCLASE"/>
    <property type="match status" value="1"/>
</dbReference>
<evidence type="ECO:0000256" key="2">
    <source>
        <dbReference type="ARBA" id="ARBA00001593"/>
    </source>
</evidence>
<comment type="subunit">
    <text evidence="22">Homodimer. Can also exist as monomer.</text>
</comment>
<comment type="catalytic activity">
    <reaction evidence="2">
        <text>ATP = 3',5'-cyclic AMP + diphosphate</text>
        <dbReference type="Rhea" id="RHEA:15389"/>
        <dbReference type="ChEBI" id="CHEBI:30616"/>
        <dbReference type="ChEBI" id="CHEBI:33019"/>
        <dbReference type="ChEBI" id="CHEBI:58165"/>
        <dbReference type="EC" id="4.6.1.1"/>
    </reaction>
</comment>
<feature type="modified residue" description="4-aspartylphosphate" evidence="23">
    <location>
        <position position="57"/>
    </location>
</feature>
<dbReference type="SUPFAM" id="SSF52172">
    <property type="entry name" value="CheY-like"/>
    <property type="match status" value="1"/>
</dbReference>
<evidence type="ECO:0000256" key="1">
    <source>
        <dbReference type="ARBA" id="ARBA00000085"/>
    </source>
</evidence>
<evidence type="ECO:0000256" key="7">
    <source>
        <dbReference type="ARBA" id="ARBA00022553"/>
    </source>
</evidence>
<dbReference type="SMART" id="SM00448">
    <property type="entry name" value="REC"/>
    <property type="match status" value="1"/>
</dbReference>
<evidence type="ECO:0000256" key="18">
    <source>
        <dbReference type="ARBA" id="ARBA00023136"/>
    </source>
</evidence>
<evidence type="ECO:0000256" key="13">
    <source>
        <dbReference type="ARBA" id="ARBA00022840"/>
    </source>
</evidence>
<dbReference type="Gene3D" id="3.40.50.2300">
    <property type="match status" value="1"/>
</dbReference>
<dbReference type="GO" id="GO:0006171">
    <property type="term" value="P:cAMP biosynthetic process"/>
    <property type="evidence" value="ECO:0007669"/>
    <property type="project" value="UniProtKB-KW"/>
</dbReference>
<dbReference type="AlphaFoldDB" id="A0A928Z898"/>
<evidence type="ECO:0000256" key="20">
    <source>
        <dbReference type="ARBA" id="ARBA00032597"/>
    </source>
</evidence>
<feature type="domain" description="Guanylate cyclase" evidence="26">
    <location>
        <begin position="178"/>
        <end position="305"/>
    </location>
</feature>
<keyword evidence="14" id="KW-0460">Magnesium</keyword>
<keyword evidence="12" id="KW-0418">Kinase</keyword>
<keyword evidence="17" id="KW-0902">Two-component regulatory system</keyword>
<dbReference type="FunFam" id="3.30.70.1230:FF:000033">
    <property type="entry name" value="Adenylate cyclase"/>
    <property type="match status" value="1"/>
</dbReference>
<comment type="caution">
    <text evidence="27">The sequence shown here is derived from an EMBL/GenBank/DDBJ whole genome shotgun (WGS) entry which is preliminary data.</text>
</comment>
<sequence length="357" mass="40510">MESAQTACVLVVDDNEANRDLLRRRLERQGYTVAVAEDGYRALELIDKQSFDLVLLDIMMPRMNGYQVLETLKSNSARNYLPVLVISALDDIDSVVKCIELGAEDYLPKPFNPVLLKARIGACLEKKRLRDREKAYLKQLRIEREKSERLLLSILPAPIAHRLKQDTHTIADNFEDASVLFADIVGFTKLWSRISPEELVELLNEIFSAFDRLADRHGLEKIKTIGDAYMVVGGLPIPKENHAEAMAQMALDMQQAMAQFNKGEREPFRIRIGMNTGPVIAGVIGRNKFIYDLWGDTVNIASRMESHGIVNGIQVTEQTFDRLKDKFIFKKRGTIEVKGKGGMTTYLLLDRKKKKTL</sequence>
<dbReference type="GO" id="GO:0005524">
    <property type="term" value="F:ATP binding"/>
    <property type="evidence" value="ECO:0007669"/>
    <property type="project" value="UniProtKB-KW"/>
</dbReference>
<proteinExistence type="inferred from homology"/>
<dbReference type="SMART" id="SM00044">
    <property type="entry name" value="CYCc"/>
    <property type="match status" value="1"/>
</dbReference>
<evidence type="ECO:0000256" key="22">
    <source>
        <dbReference type="ARBA" id="ARBA00064436"/>
    </source>
</evidence>
<keyword evidence="19 24" id="KW-0456">Lyase</keyword>
<comment type="subcellular location">
    <subcellularLocation>
        <location evidence="3">Membrane</location>
    </subcellularLocation>
</comment>